<dbReference type="InterPro" id="IPR049557">
    <property type="entry name" value="Transketolase_CS"/>
</dbReference>
<dbReference type="Gene3D" id="3.40.50.970">
    <property type="match status" value="1"/>
</dbReference>
<dbReference type="Proteomes" id="UP000013827">
    <property type="component" value="Unassembled WGS sequence"/>
</dbReference>
<accession>A0A0D3IS14</accession>
<proteinExistence type="predicted"/>
<reference evidence="10" key="1">
    <citation type="journal article" date="2013" name="Nature">
        <title>Pan genome of the phytoplankton Emiliania underpins its global distribution.</title>
        <authorList>
            <person name="Read B.A."/>
            <person name="Kegel J."/>
            <person name="Klute M.J."/>
            <person name="Kuo A."/>
            <person name="Lefebvre S.C."/>
            <person name="Maumus F."/>
            <person name="Mayer C."/>
            <person name="Miller J."/>
            <person name="Monier A."/>
            <person name="Salamov A."/>
            <person name="Young J."/>
            <person name="Aguilar M."/>
            <person name="Claverie J.M."/>
            <person name="Frickenhaus S."/>
            <person name="Gonzalez K."/>
            <person name="Herman E.K."/>
            <person name="Lin Y.C."/>
            <person name="Napier J."/>
            <person name="Ogata H."/>
            <person name="Sarno A.F."/>
            <person name="Shmutz J."/>
            <person name="Schroeder D."/>
            <person name="de Vargas C."/>
            <person name="Verret F."/>
            <person name="von Dassow P."/>
            <person name="Valentin K."/>
            <person name="Van de Peer Y."/>
            <person name="Wheeler G."/>
            <person name="Dacks J.B."/>
            <person name="Delwiche C.F."/>
            <person name="Dyhrman S.T."/>
            <person name="Glockner G."/>
            <person name="John U."/>
            <person name="Richards T."/>
            <person name="Worden A.Z."/>
            <person name="Zhang X."/>
            <person name="Grigoriev I.V."/>
            <person name="Allen A.E."/>
            <person name="Bidle K."/>
            <person name="Borodovsky M."/>
            <person name="Bowler C."/>
            <person name="Brownlee C."/>
            <person name="Cock J.M."/>
            <person name="Elias M."/>
            <person name="Gladyshev V.N."/>
            <person name="Groth M."/>
            <person name="Guda C."/>
            <person name="Hadaegh A."/>
            <person name="Iglesias-Rodriguez M.D."/>
            <person name="Jenkins J."/>
            <person name="Jones B.M."/>
            <person name="Lawson T."/>
            <person name="Leese F."/>
            <person name="Lindquist E."/>
            <person name="Lobanov A."/>
            <person name="Lomsadze A."/>
            <person name="Malik S.B."/>
            <person name="Marsh M.E."/>
            <person name="Mackinder L."/>
            <person name="Mock T."/>
            <person name="Mueller-Roeber B."/>
            <person name="Pagarete A."/>
            <person name="Parker M."/>
            <person name="Probert I."/>
            <person name="Quesneville H."/>
            <person name="Raines C."/>
            <person name="Rensing S.A."/>
            <person name="Riano-Pachon D.M."/>
            <person name="Richier S."/>
            <person name="Rokitta S."/>
            <person name="Shiraiwa Y."/>
            <person name="Soanes D.M."/>
            <person name="van der Giezen M."/>
            <person name="Wahlund T.M."/>
            <person name="Williams B."/>
            <person name="Wilson W."/>
            <person name="Wolfe G."/>
            <person name="Wurch L.L."/>
        </authorList>
    </citation>
    <scope>NUCLEOTIDE SEQUENCE</scope>
</reference>
<comment type="cofactor">
    <cofactor evidence="1">
        <name>Mg(2+)</name>
        <dbReference type="ChEBI" id="CHEBI:18420"/>
    </cofactor>
</comment>
<dbReference type="PROSITE" id="PS00801">
    <property type="entry name" value="TRANSKETOLASE_1"/>
    <property type="match status" value="1"/>
</dbReference>
<dbReference type="EnsemblProtists" id="EOD14049">
    <property type="protein sequence ID" value="EOD14049"/>
    <property type="gene ID" value="EMIHUDRAFT_451841"/>
</dbReference>
<dbReference type="KEGG" id="ehx:EMIHUDRAFT_451841"/>
<feature type="compositionally biased region" description="Low complexity" evidence="8">
    <location>
        <begin position="172"/>
        <end position="191"/>
    </location>
</feature>
<comment type="subunit">
    <text evidence="3">Homodimer.</text>
</comment>
<dbReference type="InterPro" id="IPR005477">
    <property type="entry name" value="Dxylulose-5-P_synthase"/>
</dbReference>
<keyword evidence="6" id="KW-0460">Magnesium</keyword>
<dbReference type="PaxDb" id="2903-EOD14049"/>
<evidence type="ECO:0000256" key="3">
    <source>
        <dbReference type="ARBA" id="ARBA00011738"/>
    </source>
</evidence>
<dbReference type="GO" id="GO:0008661">
    <property type="term" value="F:1-deoxy-D-xylulose-5-phosphate synthase activity"/>
    <property type="evidence" value="ECO:0007669"/>
    <property type="project" value="InterPro"/>
</dbReference>
<feature type="compositionally biased region" description="Basic and acidic residues" evidence="8">
    <location>
        <begin position="140"/>
        <end position="170"/>
    </location>
</feature>
<evidence type="ECO:0000256" key="4">
    <source>
        <dbReference type="ARBA" id="ARBA00022679"/>
    </source>
</evidence>
<dbReference type="AlphaFoldDB" id="A0A0D3IS14"/>
<keyword evidence="7" id="KW-0786">Thiamine pyrophosphate</keyword>
<dbReference type="PANTHER" id="PTHR43322:SF5">
    <property type="entry name" value="1-DEOXY-D-XYLULOSE-5-PHOSPHATE SYNTHASE, CHLOROPLASTIC"/>
    <property type="match status" value="1"/>
</dbReference>
<reference evidence="9" key="2">
    <citation type="submission" date="2024-10" db="UniProtKB">
        <authorList>
            <consortium name="EnsemblProtists"/>
        </authorList>
    </citation>
    <scope>IDENTIFICATION</scope>
</reference>
<dbReference type="SUPFAM" id="SSF52518">
    <property type="entry name" value="Thiamin diphosphate-binding fold (THDP-binding)"/>
    <property type="match status" value="1"/>
</dbReference>
<dbReference type="eggNOG" id="KOG0523">
    <property type="taxonomic scope" value="Eukaryota"/>
</dbReference>
<evidence type="ECO:0000313" key="9">
    <source>
        <dbReference type="EnsemblProtists" id="EOD14049"/>
    </source>
</evidence>
<keyword evidence="5" id="KW-0479">Metal-binding</keyword>
<feature type="region of interest" description="Disordered" evidence="8">
    <location>
        <begin position="124"/>
        <end position="192"/>
    </location>
</feature>
<dbReference type="PANTHER" id="PTHR43322">
    <property type="entry name" value="1-D-DEOXYXYLULOSE 5-PHOSPHATE SYNTHASE-RELATED"/>
    <property type="match status" value="1"/>
</dbReference>
<evidence type="ECO:0000313" key="10">
    <source>
        <dbReference type="Proteomes" id="UP000013827"/>
    </source>
</evidence>
<keyword evidence="10" id="KW-1185">Reference proteome</keyword>
<dbReference type="GO" id="GO:0016114">
    <property type="term" value="P:terpenoid biosynthetic process"/>
    <property type="evidence" value="ECO:0007669"/>
    <property type="project" value="InterPro"/>
</dbReference>
<dbReference type="HOGENOM" id="CLU_1095959_0_0_1"/>
<dbReference type="GeneID" id="17260190"/>
<sequence length="254" mass="27170">MSLLLGLYSAPSLGLGGARTACATSRAHACMQQQQQPGPPYAGPRSTPLLDTVSTPNDLKGFSLAELKQLSHELRWETINAVSKTGGHLGSSLGVVELTVALHYVFNTPADPVYPHKILTGRRERMPTLRQAGGLSGFAKRSESAERARQRAEQRAQQEQAQREEAERRARASQQGQHGLQQQLTAAQQTHARLRAENAQLSAASQSARTSAIDRLVDTVDSSSPGGTVLSVAAGPLAHFNSQYQSDDASRAVG</sequence>
<dbReference type="RefSeq" id="XP_005766478.1">
    <property type="nucleotide sequence ID" value="XM_005766421.1"/>
</dbReference>
<protein>
    <recommendedName>
        <fullName evidence="11">Transketolase signature 1 domain-containing protein</fullName>
    </recommendedName>
</protein>
<comment type="cofactor">
    <cofactor evidence="2">
        <name>thiamine diphosphate</name>
        <dbReference type="ChEBI" id="CHEBI:58937"/>
    </cofactor>
</comment>
<evidence type="ECO:0000256" key="8">
    <source>
        <dbReference type="SAM" id="MobiDB-lite"/>
    </source>
</evidence>
<evidence type="ECO:0000256" key="2">
    <source>
        <dbReference type="ARBA" id="ARBA00001964"/>
    </source>
</evidence>
<dbReference type="GO" id="GO:0046872">
    <property type="term" value="F:metal ion binding"/>
    <property type="evidence" value="ECO:0007669"/>
    <property type="project" value="UniProtKB-KW"/>
</dbReference>
<evidence type="ECO:0000256" key="5">
    <source>
        <dbReference type="ARBA" id="ARBA00022723"/>
    </source>
</evidence>
<dbReference type="InterPro" id="IPR029061">
    <property type="entry name" value="THDP-binding"/>
</dbReference>
<evidence type="ECO:0000256" key="1">
    <source>
        <dbReference type="ARBA" id="ARBA00001946"/>
    </source>
</evidence>
<dbReference type="STRING" id="2903.R1DZE5"/>
<organism evidence="9 10">
    <name type="scientific">Emiliania huxleyi (strain CCMP1516)</name>
    <dbReference type="NCBI Taxonomy" id="280463"/>
    <lineage>
        <taxon>Eukaryota</taxon>
        <taxon>Haptista</taxon>
        <taxon>Haptophyta</taxon>
        <taxon>Prymnesiophyceae</taxon>
        <taxon>Isochrysidales</taxon>
        <taxon>Noelaerhabdaceae</taxon>
        <taxon>Emiliania</taxon>
    </lineage>
</organism>
<name>A0A0D3IS14_EMIH1</name>
<evidence type="ECO:0000256" key="7">
    <source>
        <dbReference type="ARBA" id="ARBA00023052"/>
    </source>
</evidence>
<keyword evidence="4" id="KW-0808">Transferase</keyword>
<evidence type="ECO:0008006" key="11">
    <source>
        <dbReference type="Google" id="ProtNLM"/>
    </source>
</evidence>
<evidence type="ECO:0000256" key="6">
    <source>
        <dbReference type="ARBA" id="ARBA00022842"/>
    </source>
</evidence>
<dbReference type="Pfam" id="PF13292">
    <property type="entry name" value="DXP_synthase_N"/>
    <property type="match status" value="1"/>
</dbReference>